<dbReference type="Gene3D" id="3.40.1350.100">
    <property type="match status" value="2"/>
</dbReference>
<dbReference type="PANTHER" id="PTHR33926">
    <property type="entry name" value="PROTEIN TIC 22, CHLOROPLASTIC"/>
    <property type="match status" value="1"/>
</dbReference>
<feature type="signal peptide" evidence="4">
    <location>
        <begin position="1"/>
        <end position="24"/>
    </location>
</feature>
<dbReference type="EMBL" id="HBFR01018542">
    <property type="protein sequence ID" value="CAD8886282.1"/>
    <property type="molecule type" value="Transcribed_RNA"/>
</dbReference>
<dbReference type="GO" id="GO:0009507">
    <property type="term" value="C:chloroplast"/>
    <property type="evidence" value="ECO:0007669"/>
    <property type="project" value="UniProtKB-SubCell"/>
</dbReference>
<keyword evidence="3" id="KW-0934">Plastid</keyword>
<protein>
    <recommendedName>
        <fullName evidence="6">RES domain-containing protein</fullName>
    </recommendedName>
</protein>
<reference evidence="5" key="1">
    <citation type="submission" date="2021-01" db="EMBL/GenBank/DDBJ databases">
        <authorList>
            <person name="Corre E."/>
            <person name="Pelletier E."/>
            <person name="Niang G."/>
            <person name="Scheremetjew M."/>
            <person name="Finn R."/>
            <person name="Kale V."/>
            <person name="Holt S."/>
            <person name="Cochrane G."/>
            <person name="Meng A."/>
            <person name="Brown T."/>
            <person name="Cohen L."/>
        </authorList>
    </citation>
    <scope>NUCLEOTIDE SEQUENCE</scope>
    <source>
        <strain evidence="5">308</strain>
    </source>
</reference>
<evidence type="ECO:0000256" key="3">
    <source>
        <dbReference type="ARBA" id="ARBA00022640"/>
    </source>
</evidence>
<sequence length="357" mass="38586">MRSILIYRLFSVITVLANATIANAFHIGNTDSKAFRFAVALSVSADGNNDVSIDHSSPVNFRLIAKFAVALVAAAPPLLGGSSVCNAIPSALTADSSSSAAFDVVPVRSGYTFKSPRRQSTYERVAGTPVFSVTSPGGSPYLHTDPYRPGISLPEEANGGTTEAFYFLDVDDASAYMTEMQQQSEGIQVRITVRTMEKALQQASVKEGLPSGQMMGDLMQTVHYRIMPSRRMTYEAGRIDPSFSDGSKVPVFAASGFSNNRGKNIPLFYSIDDLHEAYDTMRCNPKLSEEERGAIPEQPEIIVLDALSILTKIEERRASGGGIEGLKGLEEVQFIPIMTGVRWLKQATAVGDGQARL</sequence>
<dbReference type="GO" id="GO:0015031">
    <property type="term" value="P:protein transport"/>
    <property type="evidence" value="ECO:0007669"/>
    <property type="project" value="InterPro"/>
</dbReference>
<evidence type="ECO:0008006" key="6">
    <source>
        <dbReference type="Google" id="ProtNLM"/>
    </source>
</evidence>
<organism evidence="5">
    <name type="scientific">Corethron hystrix</name>
    <dbReference type="NCBI Taxonomy" id="216773"/>
    <lineage>
        <taxon>Eukaryota</taxon>
        <taxon>Sar</taxon>
        <taxon>Stramenopiles</taxon>
        <taxon>Ochrophyta</taxon>
        <taxon>Bacillariophyta</taxon>
        <taxon>Coscinodiscophyceae</taxon>
        <taxon>Corethrophycidae</taxon>
        <taxon>Corethrales</taxon>
        <taxon>Corethraceae</taxon>
        <taxon>Corethron</taxon>
    </lineage>
</organism>
<keyword evidence="2" id="KW-0150">Chloroplast</keyword>
<evidence type="ECO:0000256" key="1">
    <source>
        <dbReference type="ARBA" id="ARBA00004229"/>
    </source>
</evidence>
<name>A0A7S1BGB8_9STRA</name>
<dbReference type="AlphaFoldDB" id="A0A7S1BGB8"/>
<keyword evidence="4" id="KW-0732">Signal</keyword>
<evidence type="ECO:0000256" key="2">
    <source>
        <dbReference type="ARBA" id="ARBA00022528"/>
    </source>
</evidence>
<proteinExistence type="predicted"/>
<dbReference type="InterPro" id="IPR007378">
    <property type="entry name" value="Tic22-like"/>
</dbReference>
<gene>
    <name evidence="5" type="ORF">CHYS00102_LOCUS13480</name>
</gene>
<dbReference type="PANTHER" id="PTHR33926:SF4">
    <property type="entry name" value="PROTEIN TIC 22, CHLOROPLASTIC"/>
    <property type="match status" value="1"/>
</dbReference>
<feature type="chain" id="PRO_5030866927" description="RES domain-containing protein" evidence="4">
    <location>
        <begin position="25"/>
        <end position="357"/>
    </location>
</feature>
<evidence type="ECO:0000256" key="4">
    <source>
        <dbReference type="SAM" id="SignalP"/>
    </source>
</evidence>
<evidence type="ECO:0000313" key="5">
    <source>
        <dbReference type="EMBL" id="CAD8886282.1"/>
    </source>
</evidence>
<accession>A0A7S1BGB8</accession>
<comment type="subcellular location">
    <subcellularLocation>
        <location evidence="1">Plastid</location>
        <location evidence="1">Chloroplast</location>
    </subcellularLocation>
</comment>